<protein>
    <submittedName>
        <fullName evidence="1">6816_t:CDS:1</fullName>
    </submittedName>
</protein>
<dbReference type="EMBL" id="CAJVPY010005111">
    <property type="protein sequence ID" value="CAG8635729.1"/>
    <property type="molecule type" value="Genomic_DNA"/>
</dbReference>
<gene>
    <name evidence="1" type="ORF">DERYTH_LOCUS9385</name>
</gene>
<evidence type="ECO:0000313" key="2">
    <source>
        <dbReference type="Proteomes" id="UP000789405"/>
    </source>
</evidence>
<dbReference type="AlphaFoldDB" id="A0A9N9GUN4"/>
<reference evidence="1" key="1">
    <citation type="submission" date="2021-06" db="EMBL/GenBank/DDBJ databases">
        <authorList>
            <person name="Kallberg Y."/>
            <person name="Tangrot J."/>
            <person name="Rosling A."/>
        </authorList>
    </citation>
    <scope>NUCLEOTIDE SEQUENCE</scope>
    <source>
        <strain evidence="1">MA453B</strain>
    </source>
</reference>
<organism evidence="1 2">
    <name type="scientific">Dentiscutata erythropus</name>
    <dbReference type="NCBI Taxonomy" id="1348616"/>
    <lineage>
        <taxon>Eukaryota</taxon>
        <taxon>Fungi</taxon>
        <taxon>Fungi incertae sedis</taxon>
        <taxon>Mucoromycota</taxon>
        <taxon>Glomeromycotina</taxon>
        <taxon>Glomeromycetes</taxon>
        <taxon>Diversisporales</taxon>
        <taxon>Gigasporaceae</taxon>
        <taxon>Dentiscutata</taxon>
    </lineage>
</organism>
<comment type="caution">
    <text evidence="1">The sequence shown here is derived from an EMBL/GenBank/DDBJ whole genome shotgun (WGS) entry which is preliminary data.</text>
</comment>
<keyword evidence="2" id="KW-1185">Reference proteome</keyword>
<evidence type="ECO:0000313" key="1">
    <source>
        <dbReference type="EMBL" id="CAG8635729.1"/>
    </source>
</evidence>
<proteinExistence type="predicted"/>
<accession>A0A9N9GUN4</accession>
<name>A0A9N9GUN4_9GLOM</name>
<dbReference type="Proteomes" id="UP000789405">
    <property type="component" value="Unassembled WGS sequence"/>
</dbReference>
<sequence length="74" mass="8834">MELKSIESRYSNKKSLKVLRITAKRVWIRMTIQLISNRVLKKVLKSESNNVLVAYKMNNDKEKNKDREKRVIVE</sequence>